<dbReference type="AlphaFoldDB" id="D3B5W8"/>
<keyword evidence="4" id="KW-0458">Lysosome</keyword>
<dbReference type="InParanoid" id="D3B5W8"/>
<protein>
    <submittedName>
        <fullName evidence="6">Uncharacterized protein</fullName>
    </submittedName>
</protein>
<name>D3B5W8_HETP5</name>
<evidence type="ECO:0000313" key="6">
    <source>
        <dbReference type="EMBL" id="EFA83266.1"/>
    </source>
</evidence>
<sequence length="272" mass="29950">MSSSSIQTQQQQQPTQVVPLTLDANTADSIFKANKKISDYVHQIANEPSVGMYHVQEHIRKTIPKNVAIKKEIRELDTHIEELMYNVDDSSATIQSIAEIQTFNHIHDLLLSSIDKVSKLVNNKSLQFINSSHLKSTASSTFSSYKSFDQLSTGSGGSSSSITTPSITPNSSVQYDNTTLNNNNDNNNNFTTNNNNNINDSESSDNFNEIPINNTIQSTPETYDYLSTSKKKSSKSKKSTSSSLNSSSSTVSSSSSSSNKKKDKDVLQPKQF</sequence>
<dbReference type="PANTHER" id="PTHR21146">
    <property type="entry name" value="MEF2B PROTEIN"/>
    <property type="match status" value="1"/>
</dbReference>
<feature type="compositionally biased region" description="Basic and acidic residues" evidence="5">
    <location>
        <begin position="260"/>
        <end position="272"/>
    </location>
</feature>
<dbReference type="RefSeq" id="XP_020435383.1">
    <property type="nucleotide sequence ID" value="XM_020574969.1"/>
</dbReference>
<feature type="compositionally biased region" description="Polar residues" evidence="5">
    <location>
        <begin position="211"/>
        <end position="221"/>
    </location>
</feature>
<organism evidence="6 7">
    <name type="scientific">Heterostelium pallidum (strain ATCC 26659 / Pp 5 / PN500)</name>
    <name type="common">Cellular slime mold</name>
    <name type="synonym">Polysphondylium pallidum</name>
    <dbReference type="NCBI Taxonomy" id="670386"/>
    <lineage>
        <taxon>Eukaryota</taxon>
        <taxon>Amoebozoa</taxon>
        <taxon>Evosea</taxon>
        <taxon>Eumycetozoa</taxon>
        <taxon>Dictyostelia</taxon>
        <taxon>Acytosteliales</taxon>
        <taxon>Acytosteliaceae</taxon>
        <taxon>Heterostelium</taxon>
    </lineage>
</organism>
<dbReference type="OMA" id="HIRRNIP"/>
<evidence type="ECO:0000256" key="3">
    <source>
        <dbReference type="ARBA" id="ARBA00023136"/>
    </source>
</evidence>
<proteinExistence type="inferred from homology"/>
<feature type="compositionally biased region" description="Basic residues" evidence="5">
    <location>
        <begin position="229"/>
        <end position="238"/>
    </location>
</feature>
<comment type="caution">
    <text evidence="6">The sequence shown here is derived from an EMBL/GenBank/DDBJ whole genome shotgun (WGS) entry which is preliminary data.</text>
</comment>
<comment type="similarity">
    <text evidence="2">Belongs to the BORCS8 family.</text>
</comment>
<dbReference type="GO" id="GO:0099078">
    <property type="term" value="C:BORC complex"/>
    <property type="evidence" value="ECO:0007669"/>
    <property type="project" value="TreeGrafter"/>
</dbReference>
<gene>
    <name evidence="6" type="ORF">PPL_04056</name>
</gene>
<dbReference type="Pfam" id="PF10167">
    <property type="entry name" value="BORCS8"/>
    <property type="match status" value="1"/>
</dbReference>
<feature type="compositionally biased region" description="Low complexity" evidence="5">
    <location>
        <begin position="158"/>
        <end position="210"/>
    </location>
</feature>
<evidence type="ECO:0000256" key="4">
    <source>
        <dbReference type="ARBA" id="ARBA00023228"/>
    </source>
</evidence>
<reference evidence="6 7" key="1">
    <citation type="journal article" date="2011" name="Genome Res.">
        <title>Phylogeny-wide analysis of social amoeba genomes highlights ancient origins for complex intercellular communication.</title>
        <authorList>
            <person name="Heidel A.J."/>
            <person name="Lawal H.M."/>
            <person name="Felder M."/>
            <person name="Schilde C."/>
            <person name="Helps N.R."/>
            <person name="Tunggal B."/>
            <person name="Rivero F."/>
            <person name="John U."/>
            <person name="Schleicher M."/>
            <person name="Eichinger L."/>
            <person name="Platzer M."/>
            <person name="Noegel A.A."/>
            <person name="Schaap P."/>
            <person name="Gloeckner G."/>
        </authorList>
    </citation>
    <scope>NUCLEOTIDE SEQUENCE [LARGE SCALE GENOMIC DNA]</scope>
    <source>
        <strain evidence="7">ATCC 26659 / Pp 5 / PN500</strain>
    </source>
</reference>
<dbReference type="GeneID" id="31359543"/>
<dbReference type="PANTHER" id="PTHR21146:SF0">
    <property type="entry name" value="BLOC-1-RELATED COMPLEX SUBUNIT 8"/>
    <property type="match status" value="1"/>
</dbReference>
<dbReference type="InterPro" id="IPR019320">
    <property type="entry name" value="BORCS8"/>
</dbReference>
<keyword evidence="7" id="KW-1185">Reference proteome</keyword>
<evidence type="ECO:0000256" key="2">
    <source>
        <dbReference type="ARBA" id="ARBA00010463"/>
    </source>
</evidence>
<dbReference type="GO" id="GO:0005765">
    <property type="term" value="C:lysosomal membrane"/>
    <property type="evidence" value="ECO:0007669"/>
    <property type="project" value="UniProtKB-SubCell"/>
</dbReference>
<evidence type="ECO:0000256" key="1">
    <source>
        <dbReference type="ARBA" id="ARBA00004656"/>
    </source>
</evidence>
<dbReference type="EMBL" id="ADBJ01000017">
    <property type="protein sequence ID" value="EFA83266.1"/>
    <property type="molecule type" value="Genomic_DNA"/>
</dbReference>
<comment type="subcellular location">
    <subcellularLocation>
        <location evidence="1">Lysosome membrane</location>
    </subcellularLocation>
</comment>
<accession>D3B5W8</accession>
<feature type="compositionally biased region" description="Low complexity" evidence="5">
    <location>
        <begin position="239"/>
        <end position="258"/>
    </location>
</feature>
<evidence type="ECO:0000256" key="5">
    <source>
        <dbReference type="SAM" id="MobiDB-lite"/>
    </source>
</evidence>
<evidence type="ECO:0000313" key="7">
    <source>
        <dbReference type="Proteomes" id="UP000001396"/>
    </source>
</evidence>
<dbReference type="Proteomes" id="UP000001396">
    <property type="component" value="Unassembled WGS sequence"/>
</dbReference>
<feature type="region of interest" description="Disordered" evidence="5">
    <location>
        <begin position="152"/>
        <end position="272"/>
    </location>
</feature>
<dbReference type="STRING" id="670386.D3B5W8"/>
<keyword evidence="3" id="KW-0472">Membrane</keyword>